<dbReference type="EMBL" id="BAAASZ010000027">
    <property type="protein sequence ID" value="GAA2452208.1"/>
    <property type="molecule type" value="Genomic_DNA"/>
</dbReference>
<name>A0ABN3K800_9ACTN</name>
<comment type="caution">
    <text evidence="3">The sequence shown here is derived from an EMBL/GenBank/DDBJ whole genome shotgun (WGS) entry which is preliminary data.</text>
</comment>
<evidence type="ECO:0000313" key="4">
    <source>
        <dbReference type="Proteomes" id="UP001501638"/>
    </source>
</evidence>
<dbReference type="Gene3D" id="1.10.287.1060">
    <property type="entry name" value="ESAT-6-like"/>
    <property type="match status" value="1"/>
</dbReference>
<feature type="domain" description="Outer membrane channel protein CpnT-like N-terminal" evidence="2">
    <location>
        <begin position="11"/>
        <end position="144"/>
    </location>
</feature>
<dbReference type="InterPro" id="IPR057746">
    <property type="entry name" value="CpnT-like_N"/>
</dbReference>
<dbReference type="Proteomes" id="UP001501638">
    <property type="component" value="Unassembled WGS sequence"/>
</dbReference>
<dbReference type="InterPro" id="IPR032722">
    <property type="entry name" value="Deaminase_XOO_2897"/>
</dbReference>
<dbReference type="RefSeq" id="WP_344325196.1">
    <property type="nucleotide sequence ID" value="NZ_BAAASZ010000027.1"/>
</dbReference>
<feature type="compositionally biased region" description="Polar residues" evidence="1">
    <location>
        <begin position="331"/>
        <end position="342"/>
    </location>
</feature>
<feature type="region of interest" description="Disordered" evidence="1">
    <location>
        <begin position="488"/>
        <end position="507"/>
    </location>
</feature>
<sequence>MAIELPDEVREVLDFIGIDWPDINEDELRDTASEYREFAKELRDTITKANRACSHVTAGKSKGQAVDAFRQRWGTVSGQDMKKLADAVDVLAGVMDTGADYVVACKLAIIANVTTTIATATGGVIGAIFTGGLSALLSAAAIAALKQLVKEVIDLLISQLVELATEKIEGKVMGLLEGLFDGGTGSGGKDGNGNLLPEGSDALGQELWIEFAEFEDAIAELGEEHKRFTDKKNDFTGKRQKRSMVGKKDGRFAKFGAAIDKAEEKIELSAHKMSKELEKNVDGLDTTKRSNDKNEKDTKEKFDKEHCDGDDDVPMYLLNADGTVVRLHPDGTSTPVGGNDQSGIREIMTEPGQKPGEAGRVWRPRDRENHPFGVSPSKDTKRVQSERVDPGSTDLSRATQIARYHNQDWGGGNYAAGRYVSDSGKEIIIVGNSEGPHSERTIGYPLLKAGKQDNLTELYTERQPCQGRPSWCDKWTAKHFGEDLQVTHSQKYDNSESRKTRDTEHAEYREWLEKQQKKHGVTGGFK</sequence>
<gene>
    <name evidence="3" type="ORF">GCM10010405_39950</name>
</gene>
<feature type="region of interest" description="Disordered" evidence="1">
    <location>
        <begin position="279"/>
        <end position="306"/>
    </location>
</feature>
<keyword evidence="4" id="KW-1185">Reference proteome</keyword>
<dbReference type="Pfam" id="PF25547">
    <property type="entry name" value="WXG100_2"/>
    <property type="match status" value="1"/>
</dbReference>
<feature type="compositionally biased region" description="Basic and acidic residues" evidence="1">
    <location>
        <begin position="490"/>
        <end position="507"/>
    </location>
</feature>
<protein>
    <recommendedName>
        <fullName evidence="2">Outer membrane channel protein CpnT-like N-terminal domain-containing protein</fullName>
    </recommendedName>
</protein>
<organism evidence="3 4">
    <name type="scientific">Streptomyces macrosporus</name>
    <dbReference type="NCBI Taxonomy" id="44032"/>
    <lineage>
        <taxon>Bacteria</taxon>
        <taxon>Bacillati</taxon>
        <taxon>Actinomycetota</taxon>
        <taxon>Actinomycetes</taxon>
        <taxon>Kitasatosporales</taxon>
        <taxon>Streptomycetaceae</taxon>
        <taxon>Streptomyces</taxon>
    </lineage>
</organism>
<evidence type="ECO:0000313" key="3">
    <source>
        <dbReference type="EMBL" id="GAA2452208.1"/>
    </source>
</evidence>
<accession>A0ABN3K800</accession>
<evidence type="ECO:0000256" key="1">
    <source>
        <dbReference type="SAM" id="MobiDB-lite"/>
    </source>
</evidence>
<reference evidence="3 4" key="1">
    <citation type="journal article" date="2019" name="Int. J. Syst. Evol. Microbiol.">
        <title>The Global Catalogue of Microorganisms (GCM) 10K type strain sequencing project: providing services to taxonomists for standard genome sequencing and annotation.</title>
        <authorList>
            <consortium name="The Broad Institute Genomics Platform"/>
            <consortium name="The Broad Institute Genome Sequencing Center for Infectious Disease"/>
            <person name="Wu L."/>
            <person name="Ma J."/>
        </authorList>
    </citation>
    <scope>NUCLEOTIDE SEQUENCE [LARGE SCALE GENOMIC DNA]</scope>
    <source>
        <strain evidence="3 4">JCM 6305</strain>
    </source>
</reference>
<feature type="region of interest" description="Disordered" evidence="1">
    <location>
        <begin position="326"/>
        <end position="394"/>
    </location>
</feature>
<feature type="compositionally biased region" description="Basic and acidic residues" evidence="1">
    <location>
        <begin position="378"/>
        <end position="389"/>
    </location>
</feature>
<proteinExistence type="predicted"/>
<dbReference type="Pfam" id="PF14440">
    <property type="entry name" value="XOO_2897-deam"/>
    <property type="match status" value="1"/>
</dbReference>
<evidence type="ECO:0000259" key="2">
    <source>
        <dbReference type="Pfam" id="PF25547"/>
    </source>
</evidence>